<reference evidence="2" key="1">
    <citation type="journal article" date="2021" name="Front. Microbiol.">
        <title>Comprehensive Comparative Genomics and Phenotyping of Methylobacterium Species.</title>
        <authorList>
            <person name="Alessa O."/>
            <person name="Ogura Y."/>
            <person name="Fujitani Y."/>
            <person name="Takami H."/>
            <person name="Hayashi T."/>
            <person name="Sahin N."/>
            <person name="Tani A."/>
        </authorList>
    </citation>
    <scope>NUCLEOTIDE SEQUENCE</scope>
    <source>
        <strain evidence="2">NBRC 15686</strain>
    </source>
</reference>
<evidence type="ECO:0000313" key="2">
    <source>
        <dbReference type="EMBL" id="GJE65227.1"/>
    </source>
</evidence>
<evidence type="ECO:0000313" key="3">
    <source>
        <dbReference type="Proteomes" id="UP001055039"/>
    </source>
</evidence>
<gene>
    <name evidence="2" type="ORF">LNAOJCKE_2437</name>
</gene>
<proteinExistence type="predicted"/>
<reference evidence="2" key="2">
    <citation type="submission" date="2021-08" db="EMBL/GenBank/DDBJ databases">
        <authorList>
            <person name="Tani A."/>
            <person name="Ola A."/>
            <person name="Ogura Y."/>
            <person name="Katsura K."/>
            <person name="Hayashi T."/>
        </authorList>
    </citation>
    <scope>NUCLEOTIDE SEQUENCE</scope>
    <source>
        <strain evidence="2">NBRC 15686</strain>
    </source>
</reference>
<sequence>MDRPRMPKPYSIQGQARRRVGEPQTAQRESDLSLERRQKLALNRFTYSGGYDGYEGRMILKPELRRRDGHPDGSR</sequence>
<feature type="region of interest" description="Disordered" evidence="1">
    <location>
        <begin position="1"/>
        <end position="35"/>
    </location>
</feature>
<comment type="caution">
    <text evidence="2">The sequence shown here is derived from an EMBL/GenBank/DDBJ whole genome shotgun (WGS) entry which is preliminary data.</text>
</comment>
<dbReference type="Proteomes" id="UP001055039">
    <property type="component" value="Unassembled WGS sequence"/>
</dbReference>
<keyword evidence="3" id="KW-1185">Reference proteome</keyword>
<protein>
    <submittedName>
        <fullName evidence="2">Uncharacterized protein</fullName>
    </submittedName>
</protein>
<dbReference type="EMBL" id="BPRC01000007">
    <property type="protein sequence ID" value="GJE65227.1"/>
    <property type="molecule type" value="Genomic_DNA"/>
</dbReference>
<evidence type="ECO:0000256" key="1">
    <source>
        <dbReference type="SAM" id="MobiDB-lite"/>
    </source>
</evidence>
<accession>A0ABQ4UFE5</accession>
<name>A0ABQ4UFE5_9HYPH</name>
<organism evidence="2 3">
    <name type="scientific">Methylorubrum aminovorans</name>
    <dbReference type="NCBI Taxonomy" id="269069"/>
    <lineage>
        <taxon>Bacteria</taxon>
        <taxon>Pseudomonadati</taxon>
        <taxon>Pseudomonadota</taxon>
        <taxon>Alphaproteobacteria</taxon>
        <taxon>Hyphomicrobiales</taxon>
        <taxon>Methylobacteriaceae</taxon>
        <taxon>Methylorubrum</taxon>
    </lineage>
</organism>